<name>A0ACC5XDT8_PANGG</name>
<gene>
    <name evidence="1" type="ORF">PGIGA_G00095760</name>
</gene>
<organism evidence="1 2">
    <name type="scientific">Pangasianodon gigas</name>
    <name type="common">Mekong giant catfish</name>
    <name type="synonym">Pangasius gigas</name>
    <dbReference type="NCBI Taxonomy" id="30993"/>
    <lineage>
        <taxon>Eukaryota</taxon>
        <taxon>Metazoa</taxon>
        <taxon>Chordata</taxon>
        <taxon>Craniata</taxon>
        <taxon>Vertebrata</taxon>
        <taxon>Euteleostomi</taxon>
        <taxon>Actinopterygii</taxon>
        <taxon>Neopterygii</taxon>
        <taxon>Teleostei</taxon>
        <taxon>Ostariophysi</taxon>
        <taxon>Siluriformes</taxon>
        <taxon>Pangasiidae</taxon>
        <taxon>Pangasianodon</taxon>
    </lineage>
</organism>
<evidence type="ECO:0000313" key="2">
    <source>
        <dbReference type="Proteomes" id="UP000829447"/>
    </source>
</evidence>
<sequence length="159" mass="17968">MHISVLFKVILLLALGVLLLGADHSPAGRRGKKERKKDPANKGSRRKARKLWLSFDSAVESQPDTYQISPSQSISPWTYEVSYDESRIPSRIFEAKCERTGCLNKDGSEDIGLESKPIFYQILVLRRVKGKKKNYSFRLEKHTTSVGCTCVSPKVISHM</sequence>
<proteinExistence type="predicted"/>
<accession>A0ACC5XDT8</accession>
<dbReference type="EMBL" id="CM040472">
    <property type="protein sequence ID" value="MCI4389254.1"/>
    <property type="molecule type" value="Genomic_DNA"/>
</dbReference>
<evidence type="ECO:0000313" key="1">
    <source>
        <dbReference type="EMBL" id="MCI4389254.1"/>
    </source>
</evidence>
<keyword evidence="2" id="KW-1185">Reference proteome</keyword>
<dbReference type="Proteomes" id="UP000829447">
    <property type="component" value="Linkage Group LG19"/>
</dbReference>
<reference evidence="1 2" key="1">
    <citation type="journal article" date="2022" name="bioRxiv">
        <title>An ancient truncated duplication of the anti-Mullerian hormone receptor type 2 gene is a potential conserved master sex determinant in the Pangasiidae catfish family.</title>
        <authorList>
            <person name="Wen M."/>
            <person name="Pan Q."/>
            <person name="Jouanno E."/>
            <person name="Montfort J."/>
            <person name="Zahm M."/>
            <person name="Cabau C."/>
            <person name="Klopp C."/>
            <person name="Iampietro C."/>
            <person name="Roques C."/>
            <person name="Bouchez O."/>
            <person name="Castinel A."/>
            <person name="Donnadieu C."/>
            <person name="Parrinello H."/>
            <person name="Poncet C."/>
            <person name="Belmonte E."/>
            <person name="Gautier V."/>
            <person name="Avarre J.-C."/>
            <person name="Dugue R."/>
            <person name="Gustiano R."/>
            <person name="Ha T.T.T."/>
            <person name="Campet M."/>
            <person name="Sriphairoj K."/>
            <person name="Ribolli J."/>
            <person name="de Almeida F.L."/>
            <person name="Desvignes T."/>
            <person name="Postlethwait J.H."/>
            <person name="Bucao C.F."/>
            <person name="Robinson-Rechavi M."/>
            <person name="Bobe J."/>
            <person name="Herpin A."/>
            <person name="Guiguen Y."/>
        </authorList>
    </citation>
    <scope>NUCLEOTIDE SEQUENCE [LARGE SCALE GENOMIC DNA]</scope>
    <source>
        <strain evidence="1">YG-Dec2019</strain>
    </source>
</reference>
<comment type="caution">
    <text evidence="1">The sequence shown here is derived from an EMBL/GenBank/DDBJ whole genome shotgun (WGS) entry which is preliminary data.</text>
</comment>
<protein>
    <submittedName>
        <fullName evidence="1">Uncharacterized protein</fullName>
    </submittedName>
</protein>